<evidence type="ECO:0000313" key="3">
    <source>
        <dbReference type="Proteomes" id="UP000177199"/>
    </source>
</evidence>
<dbReference type="Proteomes" id="UP000177199">
    <property type="component" value="Unassembled WGS sequence"/>
</dbReference>
<dbReference type="AlphaFoldDB" id="A0A1F7HJ58"/>
<name>A0A1F7HJ58_9BACT</name>
<protein>
    <recommendedName>
        <fullName evidence="1">N-acetyltransferase domain-containing protein</fullName>
    </recommendedName>
</protein>
<accession>A0A1F7HJ58</accession>
<feature type="domain" description="N-acetyltransferase" evidence="1">
    <location>
        <begin position="3"/>
        <end position="156"/>
    </location>
</feature>
<dbReference type="InterPro" id="IPR016181">
    <property type="entry name" value="Acyl_CoA_acyltransferase"/>
</dbReference>
<dbReference type="GO" id="GO:0016747">
    <property type="term" value="F:acyltransferase activity, transferring groups other than amino-acyl groups"/>
    <property type="evidence" value="ECO:0007669"/>
    <property type="project" value="InterPro"/>
</dbReference>
<evidence type="ECO:0000313" key="2">
    <source>
        <dbReference type="EMBL" id="OGK31125.1"/>
    </source>
</evidence>
<evidence type="ECO:0000259" key="1">
    <source>
        <dbReference type="PROSITE" id="PS51186"/>
    </source>
</evidence>
<dbReference type="PROSITE" id="PS51186">
    <property type="entry name" value="GNAT"/>
    <property type="match status" value="1"/>
</dbReference>
<dbReference type="Gene3D" id="3.40.630.30">
    <property type="match status" value="1"/>
</dbReference>
<gene>
    <name evidence="2" type="ORF">A3F29_00650</name>
</gene>
<dbReference type="CDD" id="cd04301">
    <property type="entry name" value="NAT_SF"/>
    <property type="match status" value="1"/>
</dbReference>
<dbReference type="InterPro" id="IPR000182">
    <property type="entry name" value="GNAT_dom"/>
</dbReference>
<proteinExistence type="predicted"/>
<dbReference type="Pfam" id="PF00583">
    <property type="entry name" value="Acetyltransf_1"/>
    <property type="match status" value="1"/>
</dbReference>
<dbReference type="EMBL" id="MFZV01000020">
    <property type="protein sequence ID" value="OGK31125.1"/>
    <property type="molecule type" value="Genomic_DNA"/>
</dbReference>
<sequence>MNILVRRAKLEDWRIIQKLNNEVFIISYKYDKNLNMKWPFSKEGIDYYKNAIKSKEYFCYIAEKDEKEIGYLIGLIRNFSYRANKSGEIENMGVSLKYRGKGVGSKLVDEFKKWCKKRRVNFIKVSTYFYYQKGITFYKKQGMKPLDVTLEGLIKL</sequence>
<comment type="caution">
    <text evidence="2">The sequence shown here is derived from an EMBL/GenBank/DDBJ whole genome shotgun (WGS) entry which is preliminary data.</text>
</comment>
<dbReference type="SUPFAM" id="SSF55729">
    <property type="entry name" value="Acyl-CoA N-acyltransferases (Nat)"/>
    <property type="match status" value="1"/>
</dbReference>
<organism evidence="2 3">
    <name type="scientific">Candidatus Roizmanbacteria bacterium RIFCSPHIGHO2_12_FULL_33_9</name>
    <dbReference type="NCBI Taxonomy" id="1802045"/>
    <lineage>
        <taxon>Bacteria</taxon>
        <taxon>Candidatus Roizmaniibacteriota</taxon>
    </lineage>
</organism>
<reference evidence="2 3" key="1">
    <citation type="journal article" date="2016" name="Nat. Commun.">
        <title>Thousands of microbial genomes shed light on interconnected biogeochemical processes in an aquifer system.</title>
        <authorList>
            <person name="Anantharaman K."/>
            <person name="Brown C.T."/>
            <person name="Hug L.A."/>
            <person name="Sharon I."/>
            <person name="Castelle C.J."/>
            <person name="Probst A.J."/>
            <person name="Thomas B.C."/>
            <person name="Singh A."/>
            <person name="Wilkins M.J."/>
            <person name="Karaoz U."/>
            <person name="Brodie E.L."/>
            <person name="Williams K.H."/>
            <person name="Hubbard S.S."/>
            <person name="Banfield J.F."/>
        </authorList>
    </citation>
    <scope>NUCLEOTIDE SEQUENCE [LARGE SCALE GENOMIC DNA]</scope>
</reference>